<gene>
    <name evidence="9" type="primary">LOC112694547</name>
</gene>
<dbReference type="OrthoDB" id="1898716at2759"/>
<feature type="compositionally biased region" description="Polar residues" evidence="6">
    <location>
        <begin position="213"/>
        <end position="238"/>
    </location>
</feature>
<organism evidence="8 9">
    <name type="scientific">Sipha flava</name>
    <name type="common">yellow sugarcane aphid</name>
    <dbReference type="NCBI Taxonomy" id="143950"/>
    <lineage>
        <taxon>Eukaryota</taxon>
        <taxon>Metazoa</taxon>
        <taxon>Ecdysozoa</taxon>
        <taxon>Arthropoda</taxon>
        <taxon>Hexapoda</taxon>
        <taxon>Insecta</taxon>
        <taxon>Pterygota</taxon>
        <taxon>Neoptera</taxon>
        <taxon>Paraneoptera</taxon>
        <taxon>Hemiptera</taxon>
        <taxon>Sternorrhyncha</taxon>
        <taxon>Aphidomorpha</taxon>
        <taxon>Aphidoidea</taxon>
        <taxon>Aphididae</taxon>
        <taxon>Sipha</taxon>
    </lineage>
</organism>
<evidence type="ECO:0000256" key="4">
    <source>
        <dbReference type="ARBA" id="ARBA00023163"/>
    </source>
</evidence>
<dbReference type="PROSITE" id="PS00350">
    <property type="entry name" value="MADS_BOX_1"/>
    <property type="match status" value="1"/>
</dbReference>
<dbReference type="Gene3D" id="3.40.1810.10">
    <property type="entry name" value="Transcription factor, MADS-box"/>
    <property type="match status" value="1"/>
</dbReference>
<evidence type="ECO:0000256" key="1">
    <source>
        <dbReference type="ARBA" id="ARBA00004123"/>
    </source>
</evidence>
<evidence type="ECO:0000259" key="7">
    <source>
        <dbReference type="PROSITE" id="PS50066"/>
    </source>
</evidence>
<dbReference type="GO" id="GO:0000981">
    <property type="term" value="F:DNA-binding transcription factor activity, RNA polymerase II-specific"/>
    <property type="evidence" value="ECO:0007669"/>
    <property type="project" value="TreeGrafter"/>
</dbReference>
<dbReference type="GO" id="GO:0005634">
    <property type="term" value="C:nucleus"/>
    <property type="evidence" value="ECO:0007669"/>
    <property type="project" value="UniProtKB-SubCell"/>
</dbReference>
<feature type="compositionally biased region" description="Low complexity" evidence="6">
    <location>
        <begin position="169"/>
        <end position="181"/>
    </location>
</feature>
<evidence type="ECO:0000256" key="2">
    <source>
        <dbReference type="ARBA" id="ARBA00023015"/>
    </source>
</evidence>
<comment type="subcellular location">
    <subcellularLocation>
        <location evidence="1">Nucleus</location>
    </subcellularLocation>
</comment>
<feature type="compositionally biased region" description="Acidic residues" evidence="6">
    <location>
        <begin position="273"/>
        <end position="294"/>
    </location>
</feature>
<reference evidence="9" key="1">
    <citation type="submission" date="2025-08" db="UniProtKB">
        <authorList>
            <consortium name="RefSeq"/>
        </authorList>
    </citation>
    <scope>IDENTIFICATION</scope>
    <source>
        <tissue evidence="9">Whole body</tissue>
    </source>
</reference>
<proteinExistence type="predicted"/>
<name>A0A8B8GU53_9HEMI</name>
<keyword evidence="8" id="KW-1185">Reference proteome</keyword>
<keyword evidence="2" id="KW-0805">Transcription regulation</keyword>
<accession>A0A8B8GU53</accession>
<dbReference type="RefSeq" id="XP_025425837.1">
    <property type="nucleotide sequence ID" value="XM_025570052.1"/>
</dbReference>
<dbReference type="PANTHER" id="PTHR11945:SF534">
    <property type="entry name" value="MYOCYTE-SPECIFIC ENHANCER FACTOR 2"/>
    <property type="match status" value="1"/>
</dbReference>
<dbReference type="SUPFAM" id="SSF55455">
    <property type="entry name" value="SRF-like"/>
    <property type="match status" value="1"/>
</dbReference>
<dbReference type="GO" id="GO:0046983">
    <property type="term" value="F:protein dimerization activity"/>
    <property type="evidence" value="ECO:0007669"/>
    <property type="project" value="InterPro"/>
</dbReference>
<keyword evidence="5" id="KW-0539">Nucleus</keyword>
<keyword evidence="4" id="KW-0804">Transcription</keyword>
<dbReference type="CDD" id="cd00265">
    <property type="entry name" value="MADS_MEF2_like"/>
    <property type="match status" value="1"/>
</dbReference>
<evidence type="ECO:0000256" key="3">
    <source>
        <dbReference type="ARBA" id="ARBA00023125"/>
    </source>
</evidence>
<protein>
    <submittedName>
        <fullName evidence="9">Transcription factor mef2A-like</fullName>
    </submittedName>
</protein>
<evidence type="ECO:0000313" key="8">
    <source>
        <dbReference type="Proteomes" id="UP000694846"/>
    </source>
</evidence>
<dbReference type="PROSITE" id="PS50066">
    <property type="entry name" value="MADS_BOX_2"/>
    <property type="match status" value="1"/>
</dbReference>
<dbReference type="InterPro" id="IPR033896">
    <property type="entry name" value="MEF2-like_N"/>
</dbReference>
<dbReference type="Proteomes" id="UP000694846">
    <property type="component" value="Unplaced"/>
</dbReference>
<dbReference type="PANTHER" id="PTHR11945">
    <property type="entry name" value="MADS BOX PROTEIN"/>
    <property type="match status" value="1"/>
</dbReference>
<dbReference type="GeneID" id="112694547"/>
<feature type="domain" description="MADS-box" evidence="7">
    <location>
        <begin position="1"/>
        <end position="61"/>
    </location>
</feature>
<evidence type="ECO:0000256" key="6">
    <source>
        <dbReference type="SAM" id="MobiDB-lite"/>
    </source>
</evidence>
<feature type="region of interest" description="Disordered" evidence="6">
    <location>
        <begin position="403"/>
        <end position="424"/>
    </location>
</feature>
<dbReference type="SMART" id="SM00432">
    <property type="entry name" value="MADS"/>
    <property type="match status" value="1"/>
</dbReference>
<dbReference type="InterPro" id="IPR036879">
    <property type="entry name" value="TF_MADSbox_sf"/>
</dbReference>
<feature type="region of interest" description="Disordered" evidence="6">
    <location>
        <begin position="161"/>
        <end position="327"/>
    </location>
</feature>
<feature type="compositionally biased region" description="Acidic residues" evidence="6">
    <location>
        <begin position="194"/>
        <end position="212"/>
    </location>
</feature>
<evidence type="ECO:0000256" key="5">
    <source>
        <dbReference type="ARBA" id="ARBA00023242"/>
    </source>
</evidence>
<feature type="compositionally biased region" description="Polar residues" evidence="6">
    <location>
        <begin position="249"/>
        <end position="265"/>
    </location>
</feature>
<keyword evidence="3" id="KW-0238">DNA-binding</keyword>
<sequence length="424" mass="48563">MGRKKIEISKITDDRNRYVTFNKRKFGIMKKAYELSVLCDCEVAIIIFNKSNRLYQYASTDIDQVLLKYTEYSEPYESLTNTNIIDQLNRRDGTRSSKDDDMDIIDADTKEQPQLPKQVKLVATPRIKLKYNDISDEEFRIIMKHQVESENTDFEYIEPSYQNSKNEQSSSISRHNSSSDSDLSDDELKIDSAGGEDDDDDDDDDDEIDEENNVNISVTRLSTPPLQEHTQSNSQQNIKHSDDEEESIHTNTSSIDSKPQTTPYTHSKIKEEYDNDEDIDDNVIDNNVDEDDIESEKNTIRRYTCPIAPKLQSKPNTSSLRPRRNKYPKDKVTSVRCRPYNILPTTKKMVKISPPKSMEVSSHNGHESDTCVEELKDTQNSAQPCLAYGSEIKEHTDLKNDSITSCDSDIMTTQLSQSSNTSKL</sequence>
<dbReference type="GO" id="GO:0030154">
    <property type="term" value="P:cell differentiation"/>
    <property type="evidence" value="ECO:0007669"/>
    <property type="project" value="TreeGrafter"/>
</dbReference>
<dbReference type="Pfam" id="PF00319">
    <property type="entry name" value="SRF-TF"/>
    <property type="match status" value="1"/>
</dbReference>
<dbReference type="PRINTS" id="PR00404">
    <property type="entry name" value="MADSDOMAIN"/>
</dbReference>
<dbReference type="InterPro" id="IPR002100">
    <property type="entry name" value="TF_MADSbox"/>
</dbReference>
<dbReference type="GO" id="GO:0045944">
    <property type="term" value="P:positive regulation of transcription by RNA polymerase II"/>
    <property type="evidence" value="ECO:0007669"/>
    <property type="project" value="InterPro"/>
</dbReference>
<evidence type="ECO:0000313" key="9">
    <source>
        <dbReference type="RefSeq" id="XP_025425837.1"/>
    </source>
</evidence>
<dbReference type="GO" id="GO:0000978">
    <property type="term" value="F:RNA polymerase II cis-regulatory region sequence-specific DNA binding"/>
    <property type="evidence" value="ECO:0007669"/>
    <property type="project" value="TreeGrafter"/>
</dbReference>
<dbReference type="AlphaFoldDB" id="A0A8B8GU53"/>